<dbReference type="Gene3D" id="3.40.220.10">
    <property type="entry name" value="Leucine Aminopeptidase, subunit E, domain 1"/>
    <property type="match status" value="1"/>
</dbReference>
<dbReference type="Proteomes" id="UP000006352">
    <property type="component" value="Unassembled WGS sequence"/>
</dbReference>
<dbReference type="RefSeq" id="XP_012180838.1">
    <property type="nucleotide sequence ID" value="XM_012325448.1"/>
</dbReference>
<protein>
    <submittedName>
        <fullName evidence="1">Uncharacterized protein</fullName>
    </submittedName>
</protein>
<reference evidence="1 2" key="1">
    <citation type="journal article" date="2012" name="Appl. Environ. Microbiol.">
        <title>Short-read sequencing for genomic analysis of the brown rot fungus Fibroporia radiculosa.</title>
        <authorList>
            <person name="Tang J.D."/>
            <person name="Perkins A.D."/>
            <person name="Sonstegard T.S."/>
            <person name="Schroeder S.G."/>
            <person name="Burgess S.C."/>
            <person name="Diehl S.V."/>
        </authorList>
    </citation>
    <scope>NUCLEOTIDE SEQUENCE [LARGE SCALE GENOMIC DNA]</scope>
    <source>
        <strain evidence="1 2">TFFH 294</strain>
    </source>
</reference>
<dbReference type="EMBL" id="HE797040">
    <property type="protein sequence ID" value="CCM01555.1"/>
    <property type="molecule type" value="Genomic_DNA"/>
</dbReference>
<keyword evidence="2" id="KW-1185">Reference proteome</keyword>
<evidence type="ECO:0000313" key="1">
    <source>
        <dbReference type="EMBL" id="CCM01555.1"/>
    </source>
</evidence>
<sequence>MRFPTSVRWHRDLAYNTTWSLLAAVERWNLRADADADADAGARTGTGMGTGAGERIETVAVTGLATGVGGVDKDVCARQMVLALAHFLDVRSADGRRRWAQDGFPRWDDVLPIARSVETRPEDGSPERGDGA</sequence>
<accession>J4GNK6</accession>
<dbReference type="GeneID" id="24096466"/>
<proteinExistence type="predicted"/>
<evidence type="ECO:0000313" key="2">
    <source>
        <dbReference type="Proteomes" id="UP000006352"/>
    </source>
</evidence>
<dbReference type="OrthoDB" id="6082470at2759"/>
<dbReference type="SUPFAM" id="SSF52949">
    <property type="entry name" value="Macro domain-like"/>
    <property type="match status" value="1"/>
</dbReference>
<dbReference type="InterPro" id="IPR043472">
    <property type="entry name" value="Macro_dom-like"/>
</dbReference>
<gene>
    <name evidence="1" type="ORF">FIBRA_03614</name>
</gene>
<name>J4GNK6_9APHY</name>
<dbReference type="AlphaFoldDB" id="J4GNK6"/>
<dbReference type="HOGENOM" id="CLU_1917093_0_0_1"/>
<dbReference type="STRING" id="599839.J4GNK6"/>
<organism evidence="1 2">
    <name type="scientific">Fibroporia radiculosa</name>
    <dbReference type="NCBI Taxonomy" id="599839"/>
    <lineage>
        <taxon>Eukaryota</taxon>
        <taxon>Fungi</taxon>
        <taxon>Dikarya</taxon>
        <taxon>Basidiomycota</taxon>
        <taxon>Agaricomycotina</taxon>
        <taxon>Agaricomycetes</taxon>
        <taxon>Polyporales</taxon>
        <taxon>Fibroporiaceae</taxon>
        <taxon>Fibroporia</taxon>
    </lineage>
</organism>
<dbReference type="InParanoid" id="J4GNK6"/>